<dbReference type="HOGENOM" id="CLU_2867514_0_0_1"/>
<organism evidence="1 2">
    <name type="scientific">Cochliobolus sativus (strain ND90Pr / ATCC 201652)</name>
    <name type="common">Common root rot and spot blotch fungus</name>
    <name type="synonym">Bipolaris sorokiniana</name>
    <dbReference type="NCBI Taxonomy" id="665912"/>
    <lineage>
        <taxon>Eukaryota</taxon>
        <taxon>Fungi</taxon>
        <taxon>Dikarya</taxon>
        <taxon>Ascomycota</taxon>
        <taxon>Pezizomycotina</taxon>
        <taxon>Dothideomycetes</taxon>
        <taxon>Pleosporomycetidae</taxon>
        <taxon>Pleosporales</taxon>
        <taxon>Pleosporineae</taxon>
        <taxon>Pleosporaceae</taxon>
        <taxon>Bipolaris</taxon>
    </lineage>
</organism>
<proteinExistence type="predicted"/>
<dbReference type="RefSeq" id="XP_007694424.1">
    <property type="nucleotide sequence ID" value="XM_007696234.1"/>
</dbReference>
<reference evidence="2" key="2">
    <citation type="journal article" date="2013" name="PLoS Genet.">
        <title>Comparative genome structure, secondary metabolite, and effector coding capacity across Cochliobolus pathogens.</title>
        <authorList>
            <person name="Condon B.J."/>
            <person name="Leng Y."/>
            <person name="Wu D."/>
            <person name="Bushley K.E."/>
            <person name="Ohm R.A."/>
            <person name="Otillar R."/>
            <person name="Martin J."/>
            <person name="Schackwitz W."/>
            <person name="Grimwood J."/>
            <person name="MohdZainudin N."/>
            <person name="Xue C."/>
            <person name="Wang R."/>
            <person name="Manning V.A."/>
            <person name="Dhillon B."/>
            <person name="Tu Z.J."/>
            <person name="Steffenson B.J."/>
            <person name="Salamov A."/>
            <person name="Sun H."/>
            <person name="Lowry S."/>
            <person name="LaButti K."/>
            <person name="Han J."/>
            <person name="Copeland A."/>
            <person name="Lindquist E."/>
            <person name="Barry K."/>
            <person name="Schmutz J."/>
            <person name="Baker S.E."/>
            <person name="Ciuffetti L.M."/>
            <person name="Grigoriev I.V."/>
            <person name="Zhong S."/>
            <person name="Turgeon B.G."/>
        </authorList>
    </citation>
    <scope>NUCLEOTIDE SEQUENCE [LARGE SCALE GENOMIC DNA]</scope>
    <source>
        <strain evidence="2">ND90Pr / ATCC 201652</strain>
    </source>
</reference>
<reference evidence="1 2" key="1">
    <citation type="journal article" date="2012" name="PLoS Pathog.">
        <title>Diverse lifestyles and strategies of plant pathogenesis encoded in the genomes of eighteen Dothideomycetes fungi.</title>
        <authorList>
            <person name="Ohm R.A."/>
            <person name="Feau N."/>
            <person name="Henrissat B."/>
            <person name="Schoch C.L."/>
            <person name="Horwitz B.A."/>
            <person name="Barry K.W."/>
            <person name="Condon B.J."/>
            <person name="Copeland A.C."/>
            <person name="Dhillon B."/>
            <person name="Glaser F."/>
            <person name="Hesse C.N."/>
            <person name="Kosti I."/>
            <person name="LaButti K."/>
            <person name="Lindquist E.A."/>
            <person name="Lucas S."/>
            <person name="Salamov A.A."/>
            <person name="Bradshaw R.E."/>
            <person name="Ciuffetti L."/>
            <person name="Hamelin R.C."/>
            <person name="Kema G.H.J."/>
            <person name="Lawrence C."/>
            <person name="Scott J.A."/>
            <person name="Spatafora J.W."/>
            <person name="Turgeon B.G."/>
            <person name="de Wit P.J.G.M."/>
            <person name="Zhong S."/>
            <person name="Goodwin S.B."/>
            <person name="Grigoriev I.V."/>
        </authorList>
    </citation>
    <scope>NUCLEOTIDE SEQUENCE [LARGE SCALE GENOMIC DNA]</scope>
    <source>
        <strain evidence="2">ND90Pr / ATCC 201652</strain>
    </source>
</reference>
<sequence>MNAAKSNMENLNKEDVQLLCSYRRIYAPIVKQSRSLDFTVVKELVKVFWLKALRKLKSRKDLPV</sequence>
<name>M2SP28_COCSN</name>
<evidence type="ECO:0000313" key="1">
    <source>
        <dbReference type="EMBL" id="EMD68953.1"/>
    </source>
</evidence>
<keyword evidence="2" id="KW-1185">Reference proteome</keyword>
<dbReference type="AlphaFoldDB" id="M2SP28"/>
<accession>M2SP28</accession>
<dbReference type="Proteomes" id="UP000016934">
    <property type="component" value="Unassembled WGS sequence"/>
</dbReference>
<protein>
    <submittedName>
        <fullName evidence="1">Uncharacterized protein</fullName>
    </submittedName>
</protein>
<dbReference type="EMBL" id="KB445637">
    <property type="protein sequence ID" value="EMD68953.1"/>
    <property type="molecule type" value="Genomic_DNA"/>
</dbReference>
<dbReference type="OrthoDB" id="3695057at2759"/>
<evidence type="ECO:0000313" key="2">
    <source>
        <dbReference type="Proteomes" id="UP000016934"/>
    </source>
</evidence>
<gene>
    <name evidence="1" type="ORF">COCSADRAFT_155188</name>
</gene>
<dbReference type="GeneID" id="19131687"/>
<dbReference type="KEGG" id="bsc:COCSADRAFT_155188"/>